<dbReference type="EMBL" id="JPKZ01001933">
    <property type="protein sequence ID" value="KHN79192.1"/>
    <property type="molecule type" value="Genomic_DNA"/>
</dbReference>
<dbReference type="Pfam" id="PF01569">
    <property type="entry name" value="PAP2"/>
    <property type="match status" value="1"/>
</dbReference>
<feature type="transmembrane region" description="Helical" evidence="7">
    <location>
        <begin position="43"/>
        <end position="65"/>
    </location>
</feature>
<keyword evidence="3 7" id="KW-0812">Transmembrane</keyword>
<evidence type="ECO:0000313" key="9">
    <source>
        <dbReference type="EMBL" id="KHN79192.1"/>
    </source>
</evidence>
<keyword evidence="10" id="KW-1185">Reference proteome</keyword>
<feature type="transmembrane region" description="Helical" evidence="7">
    <location>
        <begin position="374"/>
        <end position="396"/>
    </location>
</feature>
<feature type="transmembrane region" description="Helical" evidence="7">
    <location>
        <begin position="147"/>
        <end position="169"/>
    </location>
</feature>
<dbReference type="InterPro" id="IPR000326">
    <property type="entry name" value="PAP2/HPO"/>
</dbReference>
<dbReference type="GO" id="GO:0005886">
    <property type="term" value="C:plasma membrane"/>
    <property type="evidence" value="ECO:0007669"/>
    <property type="project" value="TreeGrafter"/>
</dbReference>
<comment type="caution">
    <text evidence="9">The sequence shown here is derived from an EMBL/GenBank/DDBJ whole genome shotgun (WGS) entry which is preliminary data.</text>
</comment>
<feature type="transmembrane region" description="Helical" evidence="7">
    <location>
        <begin position="310"/>
        <end position="333"/>
    </location>
</feature>
<dbReference type="SMART" id="SM00014">
    <property type="entry name" value="acidPPc"/>
    <property type="match status" value="1"/>
</dbReference>
<feature type="transmembrane region" description="Helical" evidence="7">
    <location>
        <begin position="86"/>
        <end position="108"/>
    </location>
</feature>
<feature type="transmembrane region" description="Helical" evidence="7">
    <location>
        <begin position="236"/>
        <end position="257"/>
    </location>
</feature>
<name>A0A0B2VCL5_TOXCA</name>
<dbReference type="GO" id="GO:0046839">
    <property type="term" value="P:phospholipid dephosphorylation"/>
    <property type="evidence" value="ECO:0007669"/>
    <property type="project" value="TreeGrafter"/>
</dbReference>
<dbReference type="CDD" id="cd03384">
    <property type="entry name" value="PAP2_wunen"/>
    <property type="match status" value="1"/>
</dbReference>
<dbReference type="OMA" id="HTHEKAW"/>
<comment type="subcellular location">
    <subcellularLocation>
        <location evidence="1">Membrane</location>
        <topology evidence="1">Multi-pass membrane protein</topology>
    </subcellularLocation>
</comment>
<evidence type="ECO:0000256" key="7">
    <source>
        <dbReference type="SAM" id="Phobius"/>
    </source>
</evidence>
<feature type="region of interest" description="Disordered" evidence="6">
    <location>
        <begin position="1"/>
        <end position="27"/>
    </location>
</feature>
<evidence type="ECO:0000256" key="3">
    <source>
        <dbReference type="ARBA" id="ARBA00022692"/>
    </source>
</evidence>
<feature type="compositionally biased region" description="Polar residues" evidence="6">
    <location>
        <begin position="14"/>
        <end position="27"/>
    </location>
</feature>
<proteinExistence type="inferred from homology"/>
<dbReference type="Gene3D" id="1.20.144.10">
    <property type="entry name" value="Phosphatidic acid phosphatase type 2/haloperoxidase"/>
    <property type="match status" value="1"/>
</dbReference>
<evidence type="ECO:0000256" key="5">
    <source>
        <dbReference type="ARBA" id="ARBA00023136"/>
    </source>
</evidence>
<keyword evidence="5 7" id="KW-0472">Membrane</keyword>
<evidence type="ECO:0000256" key="1">
    <source>
        <dbReference type="ARBA" id="ARBA00004141"/>
    </source>
</evidence>
<dbReference type="GO" id="GO:0007165">
    <property type="term" value="P:signal transduction"/>
    <property type="evidence" value="ECO:0007669"/>
    <property type="project" value="TreeGrafter"/>
</dbReference>
<feature type="transmembrane region" description="Helical" evidence="7">
    <location>
        <begin position="339"/>
        <end position="362"/>
    </location>
</feature>
<feature type="non-terminal residue" evidence="9">
    <location>
        <position position="1"/>
    </location>
</feature>
<dbReference type="Proteomes" id="UP000031036">
    <property type="component" value="Unassembled WGS sequence"/>
</dbReference>
<comment type="similarity">
    <text evidence="2">Belongs to the PA-phosphatase related phosphoesterase family.</text>
</comment>
<dbReference type="PANTHER" id="PTHR10165:SF103">
    <property type="entry name" value="PHOSPHOLIPID PHOSPHATASE HOMOLOG 1.2 HOMOLOG"/>
    <property type="match status" value="1"/>
</dbReference>
<evidence type="ECO:0000256" key="6">
    <source>
        <dbReference type="SAM" id="MobiDB-lite"/>
    </source>
</evidence>
<dbReference type="AlphaFoldDB" id="A0A0B2VCL5"/>
<reference evidence="9 10" key="1">
    <citation type="submission" date="2014-11" db="EMBL/GenBank/DDBJ databases">
        <title>Genetic blueprint of the zoonotic pathogen Toxocara canis.</title>
        <authorList>
            <person name="Zhu X.-Q."/>
            <person name="Korhonen P.K."/>
            <person name="Cai H."/>
            <person name="Young N.D."/>
            <person name="Nejsum P."/>
            <person name="von Samson-Himmelstjerna G."/>
            <person name="Boag P.R."/>
            <person name="Tan P."/>
            <person name="Li Q."/>
            <person name="Min J."/>
            <person name="Yang Y."/>
            <person name="Wang X."/>
            <person name="Fang X."/>
            <person name="Hall R.S."/>
            <person name="Hofmann A."/>
            <person name="Sternberg P.W."/>
            <person name="Jex A.R."/>
            <person name="Gasser R.B."/>
        </authorList>
    </citation>
    <scope>NUCLEOTIDE SEQUENCE [LARGE SCALE GENOMIC DNA]</scope>
    <source>
        <strain evidence="9">PN_DK_2014</strain>
    </source>
</reference>
<keyword evidence="4 7" id="KW-1133">Transmembrane helix</keyword>
<feature type="transmembrane region" description="Helical" evidence="7">
    <location>
        <begin position="190"/>
        <end position="211"/>
    </location>
</feature>
<feature type="domain" description="Phosphatidic acid phosphatase type 2/haloperoxidase" evidence="8">
    <location>
        <begin position="244"/>
        <end position="389"/>
    </location>
</feature>
<dbReference type="GO" id="GO:0008195">
    <property type="term" value="F:phosphatidate phosphatase activity"/>
    <property type="evidence" value="ECO:0007669"/>
    <property type="project" value="TreeGrafter"/>
</dbReference>
<protein>
    <submittedName>
        <fullName evidence="9">Uncharacterized protein T28D9.3</fullName>
    </submittedName>
</protein>
<evidence type="ECO:0000259" key="8">
    <source>
        <dbReference type="SMART" id="SM00014"/>
    </source>
</evidence>
<dbReference type="SUPFAM" id="SSF48317">
    <property type="entry name" value="Acid phosphatase/Vanadium-dependent haloperoxidase"/>
    <property type="match status" value="1"/>
</dbReference>
<gene>
    <name evidence="9" type="primary">T28D9.3</name>
    <name evidence="9" type="ORF">Tcan_04425</name>
</gene>
<dbReference type="STRING" id="6265.A0A0B2VCL5"/>
<dbReference type="PANTHER" id="PTHR10165">
    <property type="entry name" value="LIPID PHOSPHATE PHOSPHATASE"/>
    <property type="match status" value="1"/>
</dbReference>
<dbReference type="OrthoDB" id="8907274at2759"/>
<accession>A0A0B2VCL5</accession>
<dbReference type="InterPro" id="IPR036938">
    <property type="entry name" value="PAP2/HPO_sf"/>
</dbReference>
<evidence type="ECO:0000256" key="4">
    <source>
        <dbReference type="ARBA" id="ARBA00022989"/>
    </source>
</evidence>
<dbReference type="GO" id="GO:0006644">
    <property type="term" value="P:phospholipid metabolic process"/>
    <property type="evidence" value="ECO:0007669"/>
    <property type="project" value="InterPro"/>
</dbReference>
<evidence type="ECO:0000256" key="2">
    <source>
        <dbReference type="ARBA" id="ARBA00008816"/>
    </source>
</evidence>
<dbReference type="InterPro" id="IPR043216">
    <property type="entry name" value="PAP-like"/>
</dbReference>
<sequence>GTAVEGGDNAVPNAATTITMPQAPSSAQEQPGFRAEAIALGPFISDILIFIVLGLLFTIIPIFALQPYRRGFFCNDQSIRYPYKDSTIPTVVLYVISMAILLVTGTAVEGGDNAVPNAATTITMPQAPSSAQEQPGFRAEAIALGPFISDILIFIVLGLLFTIIPIFALQPYRRGFFCNDQSIRYPYKDSTIPTVVLYVISMAILLVTIIGTELFRIIKLSESITYSLRGKNVNRFLIRFLTYFAHGIFGLLLNLIFTQTTKWMVGRLRPHFIDVCKPNITLSTCSNPNEYITNYVCNGASKGMIKEARLSFFSGHSAFCMGTAVFCVIYMQARLPRRIYGITLLPVLQGFLIGIALLVGLSRIADNMHHWSDVLTGFLVGCATGYYSAVILAKVFERTDVSFKREECHPLGDSGGQGQLLPANTIDSATTMRTTYSYPITRAASSSICPTQVTANQRTTQPTVQPQSTVLLTTEALGGQS</sequence>
<evidence type="ECO:0000313" key="10">
    <source>
        <dbReference type="Proteomes" id="UP000031036"/>
    </source>
</evidence>
<organism evidence="9 10">
    <name type="scientific">Toxocara canis</name>
    <name type="common">Canine roundworm</name>
    <dbReference type="NCBI Taxonomy" id="6265"/>
    <lineage>
        <taxon>Eukaryota</taxon>
        <taxon>Metazoa</taxon>
        <taxon>Ecdysozoa</taxon>
        <taxon>Nematoda</taxon>
        <taxon>Chromadorea</taxon>
        <taxon>Rhabditida</taxon>
        <taxon>Spirurina</taxon>
        <taxon>Ascaridomorpha</taxon>
        <taxon>Ascaridoidea</taxon>
        <taxon>Toxocaridae</taxon>
        <taxon>Toxocara</taxon>
    </lineage>
</organism>